<evidence type="ECO:0000256" key="2">
    <source>
        <dbReference type="ARBA" id="ARBA00023082"/>
    </source>
</evidence>
<dbReference type="RefSeq" id="WP_007280700.1">
    <property type="nucleotide sequence ID" value="NZ_ABCK01000028.1"/>
</dbReference>
<dbReference type="AlphaFoldDB" id="A6DS85"/>
<dbReference type="NCBIfam" id="TIGR02937">
    <property type="entry name" value="sigma70-ECF"/>
    <property type="match status" value="1"/>
</dbReference>
<gene>
    <name evidence="6" type="ORF">LNTAR_23789</name>
</gene>
<dbReference type="InterPro" id="IPR039425">
    <property type="entry name" value="RNA_pol_sigma-70-like"/>
</dbReference>
<dbReference type="InterPro" id="IPR013325">
    <property type="entry name" value="RNA_pol_sigma_r2"/>
</dbReference>
<evidence type="ECO:0000313" key="7">
    <source>
        <dbReference type="Proteomes" id="UP000004947"/>
    </source>
</evidence>
<feature type="domain" description="RNA polymerase sigma-70 region 2" evidence="5">
    <location>
        <begin position="31"/>
        <end position="98"/>
    </location>
</feature>
<dbReference type="eggNOG" id="COG1595">
    <property type="taxonomic scope" value="Bacteria"/>
</dbReference>
<dbReference type="SUPFAM" id="SSF88946">
    <property type="entry name" value="Sigma2 domain of RNA polymerase sigma factors"/>
    <property type="match status" value="1"/>
</dbReference>
<dbReference type="GO" id="GO:0016987">
    <property type="term" value="F:sigma factor activity"/>
    <property type="evidence" value="ECO:0007669"/>
    <property type="project" value="UniProtKB-KW"/>
</dbReference>
<keyword evidence="4" id="KW-0804">Transcription</keyword>
<dbReference type="OrthoDB" id="9790423at2"/>
<evidence type="ECO:0000256" key="1">
    <source>
        <dbReference type="ARBA" id="ARBA00023015"/>
    </source>
</evidence>
<keyword evidence="7" id="KW-1185">Reference proteome</keyword>
<evidence type="ECO:0000259" key="5">
    <source>
        <dbReference type="Pfam" id="PF04542"/>
    </source>
</evidence>
<name>A6DS85_9BACT</name>
<reference evidence="6 7" key="1">
    <citation type="journal article" date="2010" name="J. Bacteriol.">
        <title>Genome sequence of Lentisphaera araneosa HTCC2155T, the type species of the order Lentisphaerales in the phylum Lentisphaerae.</title>
        <authorList>
            <person name="Thrash J.C."/>
            <person name="Cho J.C."/>
            <person name="Vergin K.L."/>
            <person name="Morris R.M."/>
            <person name="Giovannoni S.J."/>
        </authorList>
    </citation>
    <scope>NUCLEOTIDE SEQUENCE [LARGE SCALE GENOMIC DNA]</scope>
    <source>
        <strain evidence="6 7">HTCC2155</strain>
    </source>
</reference>
<keyword evidence="1" id="KW-0805">Transcription regulation</keyword>
<dbReference type="EMBL" id="ABCK01000028">
    <property type="protein sequence ID" value="EDM25545.1"/>
    <property type="molecule type" value="Genomic_DNA"/>
</dbReference>
<dbReference type="PANTHER" id="PTHR43133">
    <property type="entry name" value="RNA POLYMERASE ECF-TYPE SIGMA FACTO"/>
    <property type="match status" value="1"/>
</dbReference>
<evidence type="ECO:0000256" key="4">
    <source>
        <dbReference type="ARBA" id="ARBA00023163"/>
    </source>
</evidence>
<comment type="caution">
    <text evidence="6">The sequence shown here is derived from an EMBL/GenBank/DDBJ whole genome shotgun (WGS) entry which is preliminary data.</text>
</comment>
<dbReference type="Gene3D" id="1.10.1740.10">
    <property type="match status" value="1"/>
</dbReference>
<dbReference type="PANTHER" id="PTHR43133:SF8">
    <property type="entry name" value="RNA POLYMERASE SIGMA FACTOR HI_1459-RELATED"/>
    <property type="match status" value="1"/>
</dbReference>
<dbReference type="Proteomes" id="UP000004947">
    <property type="component" value="Unassembled WGS sequence"/>
</dbReference>
<dbReference type="InterPro" id="IPR007627">
    <property type="entry name" value="RNA_pol_sigma70_r2"/>
</dbReference>
<dbReference type="Pfam" id="PF04542">
    <property type="entry name" value="Sigma70_r2"/>
    <property type="match status" value="1"/>
</dbReference>
<sequence>MNENNETYGTRVTLLQRIINEKDEKSWEDFVQYYQGFIYLICRKMDMSHHEADEVVQQVLIKLWNHFPNFEYDESRRFRSWLCRVIQNTGRDFYRKLNSQSRLKGKVKEQYLEDQSLPEVEKLAESEWNDYLASLALENIKPHFSDRLIEIFLRLAEGENPQDLEAEYELKSKVIYVYRKRIRDRLKDEIRRLKAELA</sequence>
<accession>A6DS85</accession>
<keyword evidence="2" id="KW-0731">Sigma factor</keyword>
<evidence type="ECO:0000256" key="3">
    <source>
        <dbReference type="ARBA" id="ARBA00023125"/>
    </source>
</evidence>
<dbReference type="InterPro" id="IPR014284">
    <property type="entry name" value="RNA_pol_sigma-70_dom"/>
</dbReference>
<dbReference type="GO" id="GO:0003677">
    <property type="term" value="F:DNA binding"/>
    <property type="evidence" value="ECO:0007669"/>
    <property type="project" value="UniProtKB-KW"/>
</dbReference>
<proteinExistence type="predicted"/>
<dbReference type="GO" id="GO:0006352">
    <property type="term" value="P:DNA-templated transcription initiation"/>
    <property type="evidence" value="ECO:0007669"/>
    <property type="project" value="InterPro"/>
</dbReference>
<keyword evidence="3" id="KW-0238">DNA-binding</keyword>
<protein>
    <submittedName>
        <fullName evidence="6">Probable RNA polymerase sigma-H factor</fullName>
    </submittedName>
</protein>
<dbReference type="STRING" id="313628.LNTAR_23789"/>
<organism evidence="6 7">
    <name type="scientific">Lentisphaera araneosa HTCC2155</name>
    <dbReference type="NCBI Taxonomy" id="313628"/>
    <lineage>
        <taxon>Bacteria</taxon>
        <taxon>Pseudomonadati</taxon>
        <taxon>Lentisphaerota</taxon>
        <taxon>Lentisphaeria</taxon>
        <taxon>Lentisphaerales</taxon>
        <taxon>Lentisphaeraceae</taxon>
        <taxon>Lentisphaera</taxon>
    </lineage>
</organism>
<evidence type="ECO:0000313" key="6">
    <source>
        <dbReference type="EMBL" id="EDM25545.1"/>
    </source>
</evidence>